<dbReference type="PANTHER" id="PTHR48207">
    <property type="entry name" value="SUCCINATE--HYDROXYMETHYLGLUTARATE COA-TRANSFERASE"/>
    <property type="match status" value="1"/>
</dbReference>
<name>M0L4J4_NATLA</name>
<dbReference type="GeneID" id="30921779"/>
<gene>
    <name evidence="4" type="ORF">C445_20152</name>
    <name evidence="3" type="ORF">CHINAEXTREME_11605</name>
</gene>
<dbReference type="PANTHER" id="PTHR48207:SF3">
    <property type="entry name" value="SUCCINATE--HYDROXYMETHYLGLUTARATE COA-TRANSFERASE"/>
    <property type="match status" value="1"/>
</dbReference>
<dbReference type="InterPro" id="IPR023606">
    <property type="entry name" value="CoA-Trfase_III_dom_1_sf"/>
</dbReference>
<dbReference type="GO" id="GO:0008410">
    <property type="term" value="F:CoA-transferase activity"/>
    <property type="evidence" value="ECO:0007669"/>
    <property type="project" value="TreeGrafter"/>
</dbReference>
<dbReference type="Pfam" id="PF02515">
    <property type="entry name" value="CoA_transf_3"/>
    <property type="match status" value="1"/>
</dbReference>
<organism evidence="4 5">
    <name type="scientific">Natronobacterium lacisalsi AJ5</name>
    <dbReference type="NCBI Taxonomy" id="358396"/>
    <lineage>
        <taxon>Archaea</taxon>
        <taxon>Methanobacteriati</taxon>
        <taxon>Methanobacteriota</taxon>
        <taxon>Stenosarchaea group</taxon>
        <taxon>Halobacteria</taxon>
        <taxon>Halobacteriales</taxon>
        <taxon>Natrialbaceae</taxon>
        <taxon>Natronobacterium</taxon>
    </lineage>
</organism>
<dbReference type="Gene3D" id="3.30.1540.10">
    <property type="entry name" value="formyl-coa transferase, domain 3"/>
    <property type="match status" value="1"/>
</dbReference>
<sequence length="401" mass="43151">MTTATDTPTNRPLEDTTVIELGHIAAGPFCSLLLAELGADVIKIEHGASGGDSVRGGTPVGNSLFNAVNRNKRGISLDLKTDGGMEAFRELITTADVFVENLRPGAPEKLGIGYDDLRNVNPELVYCSIKGFNEGPYEDYPALDPVAEALSGLMSVTGHPDKSPARAGTSVADMTAALFGAFGITAALRQREHTGTGQHVTAPLFESTVSLMGYWLVYAQAYDTRPEPLGAGHDNWAPYDVYQTGDDRWVFVGPSSQAQWERLCEALGLQLHEEDRFETVDDRRRNEDALDDELQAAIEKLTADELVEGLRDVGVPVAPVQNVDEVPSDEHLAATDALGEIETAEGESTSVSVPKLPLRSSQFQRPEPTDPPELGADTDAVLRDLGYSDAEIESLRNSGCL</sequence>
<keyword evidence="5" id="KW-1185">Reference proteome</keyword>
<dbReference type="RefSeq" id="WP_007143708.1">
    <property type="nucleotide sequence ID" value="NZ_AOLZ01000076.1"/>
</dbReference>
<dbReference type="InterPro" id="IPR003673">
    <property type="entry name" value="CoA-Trfase_fam_III"/>
</dbReference>
<reference evidence="4 5" key="2">
    <citation type="journal article" date="2014" name="PLoS Genet.">
        <title>Phylogenetically driven sequencing of extremely halophilic archaea reveals strategies for static and dynamic osmo-response.</title>
        <authorList>
            <person name="Becker E.A."/>
            <person name="Seitzer P.M."/>
            <person name="Tritt A."/>
            <person name="Larsen D."/>
            <person name="Krusor M."/>
            <person name="Yao A.I."/>
            <person name="Wu D."/>
            <person name="Madern D."/>
            <person name="Eisen J.A."/>
            <person name="Darling A.E."/>
            <person name="Facciotti M.T."/>
        </authorList>
    </citation>
    <scope>NUCLEOTIDE SEQUENCE [LARGE SCALE GENOMIC DNA]</scope>
    <source>
        <strain evidence="4 5">AJ5</strain>
    </source>
</reference>
<dbReference type="InterPro" id="IPR044855">
    <property type="entry name" value="CoA-Trfase_III_dom3_sf"/>
</dbReference>
<evidence type="ECO:0000313" key="3">
    <source>
        <dbReference type="EMBL" id="APW98389.1"/>
    </source>
</evidence>
<feature type="region of interest" description="Disordered" evidence="2">
    <location>
        <begin position="344"/>
        <end position="378"/>
    </location>
</feature>
<proteinExistence type="predicted"/>
<protein>
    <submittedName>
        <fullName evidence="3 4">CoA transferase</fullName>
    </submittedName>
</protein>
<evidence type="ECO:0000313" key="5">
    <source>
        <dbReference type="Proteomes" id="UP000011555"/>
    </source>
</evidence>
<reference evidence="3 6" key="1">
    <citation type="journal article" date="2011" name="J. Bacteriol.">
        <title>Genome sequence of Halobiforma lacisalsi AJ5, an extremely halophilic archaeon which harbors a bop gene.</title>
        <authorList>
            <person name="Jiang X."/>
            <person name="Wang S."/>
            <person name="Cheng H."/>
            <person name="Huo Y."/>
            <person name="Zhang X."/>
            <person name="Zhu X."/>
            <person name="Han X."/>
            <person name="Ni P."/>
            <person name="Wu M."/>
        </authorList>
    </citation>
    <scope>NUCLEOTIDE SEQUENCE [LARGE SCALE GENOMIC DNA]</scope>
    <source>
        <strain evidence="3 6">AJ5</strain>
    </source>
</reference>
<dbReference type="Proteomes" id="UP000011555">
    <property type="component" value="Unassembled WGS sequence"/>
</dbReference>
<evidence type="ECO:0000313" key="4">
    <source>
        <dbReference type="EMBL" id="EMA27998.1"/>
    </source>
</evidence>
<dbReference type="EMBL" id="AOLZ01000076">
    <property type="protein sequence ID" value="EMA27998.1"/>
    <property type="molecule type" value="Genomic_DNA"/>
</dbReference>
<dbReference type="AlphaFoldDB" id="M0L4J4"/>
<evidence type="ECO:0000313" key="6">
    <source>
        <dbReference type="Proteomes" id="UP000186547"/>
    </source>
</evidence>
<dbReference type="EMBL" id="CP019285">
    <property type="protein sequence ID" value="APW98389.1"/>
    <property type="molecule type" value="Genomic_DNA"/>
</dbReference>
<keyword evidence="1 4" id="KW-0808">Transferase</keyword>
<dbReference type="KEGG" id="hlc:CHINAEXTREME11605"/>
<dbReference type="STRING" id="358396.CHINAEXTREME_11605"/>
<evidence type="ECO:0000256" key="1">
    <source>
        <dbReference type="ARBA" id="ARBA00022679"/>
    </source>
</evidence>
<dbReference type="InterPro" id="IPR050483">
    <property type="entry name" value="CoA-transferase_III_domain"/>
</dbReference>
<dbReference type="Gene3D" id="3.40.50.10540">
    <property type="entry name" value="Crotonobetainyl-coa:carnitine coa-transferase, domain 1"/>
    <property type="match status" value="1"/>
</dbReference>
<accession>M0L4J4</accession>
<dbReference type="eggNOG" id="arCOG02304">
    <property type="taxonomic scope" value="Archaea"/>
</dbReference>
<reference evidence="3" key="3">
    <citation type="submission" date="2017-01" db="EMBL/GenBank/DDBJ databases">
        <authorList>
            <person name="Mah S.A."/>
            <person name="Swanson W.J."/>
            <person name="Moy G.W."/>
            <person name="Vacquier V.D."/>
        </authorList>
    </citation>
    <scope>NUCLEOTIDE SEQUENCE</scope>
    <source>
        <strain evidence="3">AJ5</strain>
    </source>
</reference>
<dbReference type="Proteomes" id="UP000186547">
    <property type="component" value="Chromosome"/>
</dbReference>
<evidence type="ECO:0000256" key="2">
    <source>
        <dbReference type="SAM" id="MobiDB-lite"/>
    </source>
</evidence>
<dbReference type="SUPFAM" id="SSF89796">
    <property type="entry name" value="CoA-transferase family III (CaiB/BaiF)"/>
    <property type="match status" value="1"/>
</dbReference>